<sequence>MYVGRGVPRKAPAVKVPVFQYLMMQLAIFHNAPFMQIVYGQFFQLPRVECFSHWLRLMTLSVQFERDQGRRLYQVVGAMYYVYSKCPR</sequence>
<dbReference type="HOGENOM" id="CLU_2469625_0_0_1"/>
<reference evidence="1 2" key="1">
    <citation type="journal article" date="2011" name="Proc. Natl. Acad. Sci. U.S.A.">
        <title>Evolutionary erosion of yeast sex chromosomes by mating-type switching accidents.</title>
        <authorList>
            <person name="Gordon J.L."/>
            <person name="Armisen D."/>
            <person name="Proux-Wera E."/>
            <person name="Oheigeartaigh S.S."/>
            <person name="Byrne K.P."/>
            <person name="Wolfe K.H."/>
        </authorList>
    </citation>
    <scope>NUCLEOTIDE SEQUENCE [LARGE SCALE GENOMIC DNA]</scope>
    <source>
        <strain evidence="2">ATCC 76901 / BCRC 22586 / CBS 4309 / NBRC 1992 / NRRL Y-12630</strain>
    </source>
</reference>
<dbReference type="KEGG" id="ncs:NCAS_0G04260"/>
<name>G0VHK6_NAUCA</name>
<evidence type="ECO:0000313" key="1">
    <source>
        <dbReference type="EMBL" id="CCC71313.1"/>
    </source>
</evidence>
<gene>
    <name evidence="1" type="primary">NCAS0G04260</name>
    <name evidence="1" type="ordered locus">NCAS_0G04260</name>
</gene>
<keyword evidence="2" id="KW-1185">Reference proteome</keyword>
<dbReference type="InParanoid" id="G0VHK6"/>
<organism evidence="1 2">
    <name type="scientific">Naumovozyma castellii</name>
    <name type="common">Yeast</name>
    <name type="synonym">Saccharomyces castellii</name>
    <dbReference type="NCBI Taxonomy" id="27288"/>
    <lineage>
        <taxon>Eukaryota</taxon>
        <taxon>Fungi</taxon>
        <taxon>Dikarya</taxon>
        <taxon>Ascomycota</taxon>
        <taxon>Saccharomycotina</taxon>
        <taxon>Saccharomycetes</taxon>
        <taxon>Saccharomycetales</taxon>
        <taxon>Saccharomycetaceae</taxon>
        <taxon>Naumovozyma</taxon>
    </lineage>
</organism>
<protein>
    <submittedName>
        <fullName evidence="1">Uncharacterized protein</fullName>
    </submittedName>
</protein>
<reference key="2">
    <citation type="submission" date="2011-08" db="EMBL/GenBank/DDBJ databases">
        <title>Genome sequence of Naumovozyma castellii.</title>
        <authorList>
            <person name="Gordon J.L."/>
            <person name="Armisen D."/>
            <person name="Proux-Wera E."/>
            <person name="OhEigeartaigh S.S."/>
            <person name="Byrne K.P."/>
            <person name="Wolfe K.H."/>
        </authorList>
    </citation>
    <scope>NUCLEOTIDE SEQUENCE</scope>
    <source>
        <strain>Type strain:CBS 4309</strain>
    </source>
</reference>
<accession>G0VHK6</accession>
<dbReference type="RefSeq" id="XP_003677664.1">
    <property type="nucleotide sequence ID" value="XM_003677616.1"/>
</dbReference>
<dbReference type="EMBL" id="HE576758">
    <property type="protein sequence ID" value="CCC71313.1"/>
    <property type="molecule type" value="Genomic_DNA"/>
</dbReference>
<proteinExistence type="predicted"/>
<evidence type="ECO:0000313" key="2">
    <source>
        <dbReference type="Proteomes" id="UP000001640"/>
    </source>
</evidence>
<dbReference type="GeneID" id="96904977"/>
<dbReference type="AlphaFoldDB" id="G0VHK6"/>
<dbReference type="Proteomes" id="UP000001640">
    <property type="component" value="Chromosome 7"/>
</dbReference>
<dbReference type="OrthoDB" id="4036583at2759"/>